<dbReference type="AlphaFoldDB" id="A0A8J3BC03"/>
<accession>A0A8J3BC03</accession>
<reference evidence="1" key="2">
    <citation type="submission" date="2020-09" db="EMBL/GenBank/DDBJ databases">
        <authorList>
            <person name="Sun Q."/>
            <person name="Ohkuma M."/>
        </authorList>
    </citation>
    <scope>NUCLEOTIDE SEQUENCE</scope>
    <source>
        <strain evidence="1">JCM 14719</strain>
    </source>
</reference>
<organism evidence="1 2">
    <name type="scientific">Calditerricola satsumensis</name>
    <dbReference type="NCBI Taxonomy" id="373054"/>
    <lineage>
        <taxon>Bacteria</taxon>
        <taxon>Bacillati</taxon>
        <taxon>Bacillota</taxon>
        <taxon>Bacilli</taxon>
        <taxon>Bacillales</taxon>
        <taxon>Bacillaceae</taxon>
        <taxon>Calditerricola</taxon>
    </lineage>
</organism>
<dbReference type="Proteomes" id="UP000637720">
    <property type="component" value="Unassembled WGS sequence"/>
</dbReference>
<sequence length="161" mass="18859">MARVARKVKDNEKPWDGSVNALDVYIKTESEDVVLVGKIELMNEAEGRLHYKFDYYDENVNIGHVLFEQDKITVEFTDQEGVDKKLVFTECVQTYKDYIEMFGEQQVRLPSFDGPPGTYDDEPFDHIATYYRGEWHSIKPRNYQRVDKVPGGTRSTRFFVE</sequence>
<keyword evidence="2" id="KW-1185">Reference proteome</keyword>
<evidence type="ECO:0000313" key="1">
    <source>
        <dbReference type="EMBL" id="GGJ95714.1"/>
    </source>
</evidence>
<gene>
    <name evidence="1" type="ORF">GCM10007043_06870</name>
</gene>
<protein>
    <submittedName>
        <fullName evidence="1">Uncharacterized protein</fullName>
    </submittedName>
</protein>
<name>A0A8J3BC03_9BACI</name>
<evidence type="ECO:0000313" key="2">
    <source>
        <dbReference type="Proteomes" id="UP000637720"/>
    </source>
</evidence>
<proteinExistence type="predicted"/>
<dbReference type="EMBL" id="BMOF01000009">
    <property type="protein sequence ID" value="GGJ95714.1"/>
    <property type="molecule type" value="Genomic_DNA"/>
</dbReference>
<comment type="caution">
    <text evidence="1">The sequence shown here is derived from an EMBL/GenBank/DDBJ whole genome shotgun (WGS) entry which is preliminary data.</text>
</comment>
<reference evidence="1" key="1">
    <citation type="journal article" date="2014" name="Int. J. Syst. Evol. Microbiol.">
        <title>Complete genome sequence of Corynebacterium casei LMG S-19264T (=DSM 44701T), isolated from a smear-ripened cheese.</title>
        <authorList>
            <consortium name="US DOE Joint Genome Institute (JGI-PGF)"/>
            <person name="Walter F."/>
            <person name="Albersmeier A."/>
            <person name="Kalinowski J."/>
            <person name="Ruckert C."/>
        </authorList>
    </citation>
    <scope>NUCLEOTIDE SEQUENCE</scope>
    <source>
        <strain evidence="1">JCM 14719</strain>
    </source>
</reference>